<evidence type="ECO:0000313" key="2">
    <source>
        <dbReference type="Proteomes" id="UP001195483"/>
    </source>
</evidence>
<protein>
    <submittedName>
        <fullName evidence="1">Uncharacterized protein</fullName>
    </submittedName>
</protein>
<dbReference type="AlphaFoldDB" id="A0AAE0S2R4"/>
<evidence type="ECO:0000313" key="1">
    <source>
        <dbReference type="EMBL" id="KAK3584059.1"/>
    </source>
</evidence>
<dbReference type="Proteomes" id="UP001195483">
    <property type="component" value="Unassembled WGS sequence"/>
</dbReference>
<dbReference type="EMBL" id="JAEAOA010001916">
    <property type="protein sequence ID" value="KAK3584059.1"/>
    <property type="molecule type" value="Genomic_DNA"/>
</dbReference>
<reference evidence="1" key="2">
    <citation type="journal article" date="2021" name="Genome Biol. Evol.">
        <title>Developing a high-quality reference genome for a parasitic bivalve with doubly uniparental inheritance (Bivalvia: Unionida).</title>
        <authorList>
            <person name="Smith C.H."/>
        </authorList>
    </citation>
    <scope>NUCLEOTIDE SEQUENCE</scope>
    <source>
        <strain evidence="1">CHS0354</strain>
        <tissue evidence="1">Mantle</tissue>
    </source>
</reference>
<proteinExistence type="predicted"/>
<reference evidence="1" key="3">
    <citation type="submission" date="2023-05" db="EMBL/GenBank/DDBJ databases">
        <authorList>
            <person name="Smith C.H."/>
        </authorList>
    </citation>
    <scope>NUCLEOTIDE SEQUENCE</scope>
    <source>
        <strain evidence="1">CHS0354</strain>
        <tissue evidence="1">Mantle</tissue>
    </source>
</reference>
<keyword evidence="2" id="KW-1185">Reference proteome</keyword>
<gene>
    <name evidence="1" type="ORF">CHS0354_032413</name>
</gene>
<sequence>MRAKIPDISVIRSSRNPWLFSKCSVEDIKDLIEDRKCLRIPGSPYDINEYRHTVSKKPGAVYNATEQCRLIIGRYSIMCDVCILFVILSV</sequence>
<comment type="caution">
    <text evidence="1">The sequence shown here is derived from an EMBL/GenBank/DDBJ whole genome shotgun (WGS) entry which is preliminary data.</text>
</comment>
<organism evidence="1 2">
    <name type="scientific">Potamilus streckersoni</name>
    <dbReference type="NCBI Taxonomy" id="2493646"/>
    <lineage>
        <taxon>Eukaryota</taxon>
        <taxon>Metazoa</taxon>
        <taxon>Spiralia</taxon>
        <taxon>Lophotrochozoa</taxon>
        <taxon>Mollusca</taxon>
        <taxon>Bivalvia</taxon>
        <taxon>Autobranchia</taxon>
        <taxon>Heteroconchia</taxon>
        <taxon>Palaeoheterodonta</taxon>
        <taxon>Unionida</taxon>
        <taxon>Unionoidea</taxon>
        <taxon>Unionidae</taxon>
        <taxon>Ambleminae</taxon>
        <taxon>Lampsilini</taxon>
        <taxon>Potamilus</taxon>
    </lineage>
</organism>
<accession>A0AAE0S2R4</accession>
<name>A0AAE0S2R4_9BIVA</name>
<reference evidence="1" key="1">
    <citation type="journal article" date="2021" name="Genome Biol. Evol.">
        <title>A High-Quality Reference Genome for a Parasitic Bivalve with Doubly Uniparental Inheritance (Bivalvia: Unionida).</title>
        <authorList>
            <person name="Smith C.H."/>
        </authorList>
    </citation>
    <scope>NUCLEOTIDE SEQUENCE</scope>
    <source>
        <strain evidence="1">CHS0354</strain>
    </source>
</reference>